<sequence length="91" mass="9997">MDCHIAGATLRLKYLTFPIIAAHPSKRHLRGSTGTRTGCSYLCCLGPENCAVESKNHAKGTEKCTKGAEDDIKTNGIYRRGAHKKVYFDLV</sequence>
<evidence type="ECO:0000313" key="2">
    <source>
        <dbReference type="Proteomes" id="UP000824540"/>
    </source>
</evidence>
<evidence type="ECO:0000313" key="1">
    <source>
        <dbReference type="EMBL" id="KAG9330072.1"/>
    </source>
</evidence>
<organism evidence="1 2">
    <name type="scientific">Albula glossodonta</name>
    <name type="common">roundjaw bonefish</name>
    <dbReference type="NCBI Taxonomy" id="121402"/>
    <lineage>
        <taxon>Eukaryota</taxon>
        <taxon>Metazoa</taxon>
        <taxon>Chordata</taxon>
        <taxon>Craniata</taxon>
        <taxon>Vertebrata</taxon>
        <taxon>Euteleostomi</taxon>
        <taxon>Actinopterygii</taxon>
        <taxon>Neopterygii</taxon>
        <taxon>Teleostei</taxon>
        <taxon>Albuliformes</taxon>
        <taxon>Albulidae</taxon>
        <taxon>Albula</taxon>
    </lineage>
</organism>
<gene>
    <name evidence="1" type="ORF">JZ751_027377</name>
</gene>
<dbReference type="Proteomes" id="UP000824540">
    <property type="component" value="Unassembled WGS sequence"/>
</dbReference>
<keyword evidence="2" id="KW-1185">Reference proteome</keyword>
<name>A0A8T2MX88_9TELE</name>
<dbReference type="AlphaFoldDB" id="A0A8T2MX88"/>
<protein>
    <submittedName>
        <fullName evidence="1">Uncharacterized protein</fullName>
    </submittedName>
</protein>
<comment type="caution">
    <text evidence="1">The sequence shown here is derived from an EMBL/GenBank/DDBJ whole genome shotgun (WGS) entry which is preliminary data.</text>
</comment>
<accession>A0A8T2MX88</accession>
<proteinExistence type="predicted"/>
<reference evidence="1" key="1">
    <citation type="thesis" date="2021" institute="BYU ScholarsArchive" country="Provo, UT, USA">
        <title>Applications of and Algorithms for Genome Assembly and Genomic Analyses with an Emphasis on Marine Teleosts.</title>
        <authorList>
            <person name="Pickett B.D."/>
        </authorList>
    </citation>
    <scope>NUCLEOTIDE SEQUENCE</scope>
    <source>
        <strain evidence="1">HI-2016</strain>
    </source>
</reference>
<dbReference type="EMBL" id="JAFBMS010000769">
    <property type="protein sequence ID" value="KAG9330072.1"/>
    <property type="molecule type" value="Genomic_DNA"/>
</dbReference>